<keyword evidence="3" id="KW-1185">Reference proteome</keyword>
<evidence type="ECO:0000313" key="2">
    <source>
        <dbReference type="EMBL" id="MCW3808102.1"/>
    </source>
</evidence>
<dbReference type="InterPro" id="IPR041047">
    <property type="entry name" value="LPD1"/>
</dbReference>
<dbReference type="Pfam" id="PF18796">
    <property type="entry name" value="LPD1"/>
    <property type="match status" value="1"/>
</dbReference>
<feature type="domain" description="Large polyvalent protein-associated" evidence="1">
    <location>
        <begin position="647"/>
        <end position="717"/>
    </location>
</feature>
<evidence type="ECO:0000313" key="3">
    <source>
        <dbReference type="Proteomes" id="UP001207408"/>
    </source>
</evidence>
<dbReference type="RefSeq" id="WP_301202660.1">
    <property type="nucleotide sequence ID" value="NZ_JAPDPI010000097.1"/>
</dbReference>
<sequence>MTEKEFYKKYKAIHKDIRTKGKSKDSILANGFKEGVNVNALPIYKGFEKATDIIATRYKPRKGDFVWILPKQGFIEGRNGYKTKQGYKPDSNDGFFIISDNWSLYENYCANLATLKDDLGDIDTEVEKALQEKQKNREFKDAGKRVHGSRKEQAMYNKLIRSSDLNSIEQDEATAIELVKKDKVFPKVDAQAEKENGTDSGCAFLKVKVRQAFPAKPHANTKEAREQYVKMAEAFTSVLNDAISITDLQQLDTIANNGEIVGKHDFGMIFGKALRNIVFTIKGYRTTSAVKETYMKAHQYSGITKEQAAPHAKRLKEYTDKRIKRQQDCIDSAKQILSPADMKRHKQNNLTFQGGMLSSVRTVEDYVRYVTQVCTRFINDAKREYDEQKERFPYKEFKPDWSWAETKKTSKSKSSSKPKIEAVPLSYIKRTGGLLIEEADENTVIKKLHFKSLTLGNYVKDDEAREHIRHFVAAIVDLCEVLDINLSINEALAIAFGAFGRGGKAMATYYPTRQLINLTKRNGDGSVAHEWGHFFDHYLNGLELSTKPLRTESYLNTIIESLGYKKKYFIGGNSSPTKDWFKDILKTSIKKVVPTFQERQSVVHTSIVSLILMLRFGYYALEDKAVSYNDFDETKKRRTDSYLYHYSKLQGAYWKDIAEMFARSFECYVYDKLKEKDRVNNYLVSGGMFSHPVYPQGQERIYINKCFDNLIYAIKEHLSIKSFEPFTDKRADEYIDLTEKGSVNKGVIVGKERKLKLAKIRAKAIRIKQKQALAKGSE</sequence>
<reference evidence="2" key="1">
    <citation type="submission" date="2022-10" db="EMBL/GenBank/DDBJ databases">
        <authorList>
            <person name="Yu W.X."/>
        </authorList>
    </citation>
    <scope>NUCLEOTIDE SEQUENCE</scope>
    <source>
        <strain evidence="2">D04</strain>
    </source>
</reference>
<gene>
    <name evidence="2" type="ORF">OM074_20945</name>
</gene>
<proteinExistence type="predicted"/>
<organism evidence="2 3">
    <name type="scientific">Plebeiibacterium marinum</name>
    <dbReference type="NCBI Taxonomy" id="2992111"/>
    <lineage>
        <taxon>Bacteria</taxon>
        <taxon>Pseudomonadati</taxon>
        <taxon>Bacteroidota</taxon>
        <taxon>Bacteroidia</taxon>
        <taxon>Marinilabiliales</taxon>
        <taxon>Marinilabiliaceae</taxon>
        <taxon>Plebeiibacterium</taxon>
    </lineage>
</organism>
<comment type="caution">
    <text evidence="2">The sequence shown here is derived from an EMBL/GenBank/DDBJ whole genome shotgun (WGS) entry which is preliminary data.</text>
</comment>
<protein>
    <recommendedName>
        <fullName evidence="1">Large polyvalent protein-associated domain-containing protein</fullName>
    </recommendedName>
</protein>
<evidence type="ECO:0000259" key="1">
    <source>
        <dbReference type="Pfam" id="PF18796"/>
    </source>
</evidence>
<dbReference type="Proteomes" id="UP001207408">
    <property type="component" value="Unassembled WGS sequence"/>
</dbReference>
<accession>A0AAE3SLV3</accession>
<dbReference type="EMBL" id="JAPDPI010000097">
    <property type="protein sequence ID" value="MCW3808102.1"/>
    <property type="molecule type" value="Genomic_DNA"/>
</dbReference>
<dbReference type="AlphaFoldDB" id="A0AAE3SLV3"/>
<name>A0AAE3SLV3_9BACT</name>